<organism evidence="2 3">
    <name type="scientific">Colletotrichum gloeosporioides (strain Cg-14)</name>
    <name type="common">Anthracnose fungus</name>
    <name type="synonym">Glomerella cingulata</name>
    <dbReference type="NCBI Taxonomy" id="1237896"/>
    <lineage>
        <taxon>Eukaryota</taxon>
        <taxon>Fungi</taxon>
        <taxon>Dikarya</taxon>
        <taxon>Ascomycota</taxon>
        <taxon>Pezizomycotina</taxon>
        <taxon>Sordariomycetes</taxon>
        <taxon>Hypocreomycetidae</taxon>
        <taxon>Glomerellales</taxon>
        <taxon>Glomerellaceae</taxon>
        <taxon>Colletotrichum</taxon>
        <taxon>Colletotrichum gloeosporioides species complex</taxon>
    </lineage>
</organism>
<evidence type="ECO:0000313" key="3">
    <source>
        <dbReference type="Proteomes" id="UP000015530"/>
    </source>
</evidence>
<name>T0LE11_COLGC</name>
<gene>
    <name evidence="2" type="ORF">CGLO_14358</name>
</gene>
<protein>
    <submittedName>
        <fullName evidence="2">Uncharacterized protein</fullName>
    </submittedName>
</protein>
<evidence type="ECO:0000256" key="1">
    <source>
        <dbReference type="SAM" id="MobiDB-lite"/>
    </source>
</evidence>
<feature type="region of interest" description="Disordered" evidence="1">
    <location>
        <begin position="1"/>
        <end position="33"/>
    </location>
</feature>
<sequence length="33" mass="3489">MGSRGEANNALAHSSGRRRGKRVSVGEFGVESE</sequence>
<dbReference type="Proteomes" id="UP000015530">
    <property type="component" value="Unassembled WGS sequence"/>
</dbReference>
<dbReference type="AlphaFoldDB" id="T0LE11"/>
<evidence type="ECO:0000313" key="2">
    <source>
        <dbReference type="EMBL" id="EQB46580.1"/>
    </source>
</evidence>
<dbReference type="HOGENOM" id="CLU_3384713_0_0_1"/>
<proteinExistence type="predicted"/>
<reference evidence="3" key="1">
    <citation type="journal article" date="2013" name="Mol. Plant Microbe Interact.">
        <title>Global aspects of pacC regulation of pathogenicity genes in Colletotrichum gloeosporioides as revealed by transcriptome analysis.</title>
        <authorList>
            <person name="Alkan N."/>
            <person name="Meng X."/>
            <person name="Friedlander G."/>
            <person name="Reuveni E."/>
            <person name="Sukno S."/>
            <person name="Sherman A."/>
            <person name="Thon M."/>
            <person name="Fluhr R."/>
            <person name="Prusky D."/>
        </authorList>
    </citation>
    <scope>NUCLEOTIDE SEQUENCE [LARGE SCALE GENOMIC DNA]</scope>
    <source>
        <strain evidence="3">Cg-14</strain>
    </source>
</reference>
<comment type="caution">
    <text evidence="2">The sequence shown here is derived from an EMBL/GenBank/DDBJ whole genome shotgun (WGS) entry which is preliminary data.</text>
</comment>
<accession>T0LE11</accession>
<dbReference type="EMBL" id="AMYD01003338">
    <property type="protein sequence ID" value="EQB46580.1"/>
    <property type="molecule type" value="Genomic_DNA"/>
</dbReference>